<feature type="domain" description="Antitoxin SocA-like Panacea" evidence="1">
    <location>
        <begin position="193"/>
        <end position="301"/>
    </location>
</feature>
<dbReference type="InterPro" id="IPR010982">
    <property type="entry name" value="Lambda_DNA-bd_dom_sf"/>
</dbReference>
<accession>A0AAW6UF93</accession>
<gene>
    <name evidence="2" type="ORF">QJ521_08935</name>
</gene>
<sequence length="322" mass="37143">MNTQYCEICKSDQKVIVKELEKKFKIRGKEIKVKTEVAMCSYCHEEVYDAELSQKLTTKAIEEYNSQYGVSSNTLKELREYYSISASTLAKIVGCAKKTIFSYEQSLSVPSDTHMTILKFVTNDFDNLKELAEINKIKLSRLEKNKVFNKKKDIEDIIFPYSNEYNGYVDFNFDKFINVFLAILDKGLGKTKLAKGLFVLDFNAYNEKARSITGLTYAKMPRGPMPNNYAELLEYLVEKELIKVETSYEGDITNINIFPLIEADTSILEEFELDLITRVKAYIKDKTASELSELSHEGLIWNSTNDQKFISYDKVKDLKMKI</sequence>
<proteinExistence type="predicted"/>
<organism evidence="2 3">
    <name type="scientific">Peloplasma aerotolerans</name>
    <dbReference type="NCBI Taxonomy" id="3044389"/>
    <lineage>
        <taxon>Bacteria</taxon>
        <taxon>Bacillati</taxon>
        <taxon>Mycoplasmatota</taxon>
        <taxon>Mollicutes</taxon>
        <taxon>Acholeplasmatales</taxon>
        <taxon>Acholeplasmataceae</taxon>
        <taxon>Peloplasma</taxon>
    </lineage>
</organism>
<protein>
    <submittedName>
        <fullName evidence="2">DUF4065 domain-containing protein</fullName>
    </submittedName>
</protein>
<dbReference type="AlphaFoldDB" id="A0AAW6UF93"/>
<dbReference type="GO" id="GO:0003677">
    <property type="term" value="F:DNA binding"/>
    <property type="evidence" value="ECO:0007669"/>
    <property type="project" value="InterPro"/>
</dbReference>
<dbReference type="Proteomes" id="UP001431532">
    <property type="component" value="Unassembled WGS sequence"/>
</dbReference>
<dbReference type="Pfam" id="PF13274">
    <property type="entry name" value="SocA_Panacea"/>
    <property type="match status" value="1"/>
</dbReference>
<dbReference type="RefSeq" id="WP_282840136.1">
    <property type="nucleotide sequence ID" value="NZ_JASCXW010000045.1"/>
</dbReference>
<dbReference type="InterPro" id="IPR025272">
    <property type="entry name" value="SocA_Panacea"/>
</dbReference>
<evidence type="ECO:0000313" key="2">
    <source>
        <dbReference type="EMBL" id="MDI6453688.1"/>
    </source>
</evidence>
<dbReference type="SUPFAM" id="SSF47413">
    <property type="entry name" value="lambda repressor-like DNA-binding domains"/>
    <property type="match status" value="1"/>
</dbReference>
<evidence type="ECO:0000313" key="3">
    <source>
        <dbReference type="Proteomes" id="UP001431532"/>
    </source>
</evidence>
<keyword evidence="3" id="KW-1185">Reference proteome</keyword>
<name>A0AAW6UF93_9MOLU</name>
<dbReference type="EMBL" id="JASCXW010000045">
    <property type="protein sequence ID" value="MDI6453688.1"/>
    <property type="molecule type" value="Genomic_DNA"/>
</dbReference>
<evidence type="ECO:0000259" key="1">
    <source>
        <dbReference type="Pfam" id="PF13274"/>
    </source>
</evidence>
<comment type="caution">
    <text evidence="2">The sequence shown here is derived from an EMBL/GenBank/DDBJ whole genome shotgun (WGS) entry which is preliminary data.</text>
</comment>
<dbReference type="Gene3D" id="1.10.260.40">
    <property type="entry name" value="lambda repressor-like DNA-binding domains"/>
    <property type="match status" value="1"/>
</dbReference>
<reference evidence="2" key="1">
    <citation type="submission" date="2023-05" db="EMBL/GenBank/DDBJ databases">
        <title>Mariniplasma microaerophilum sp. nov., a novel anaerobic mollicute isolated from terrestrial mud volcano, Taman Peninsula, Russia.</title>
        <authorList>
            <person name="Khomyakova M.A."/>
            <person name="Merkel A.Y."/>
            <person name="Slobodkin A.I."/>
        </authorList>
    </citation>
    <scope>NUCLEOTIDE SEQUENCE</scope>
    <source>
        <strain evidence="2">M4Ah</strain>
    </source>
</reference>